<name>A0A9D1I1I7_9FIRM</name>
<evidence type="ECO:0000313" key="1">
    <source>
        <dbReference type="EMBL" id="HIU26548.1"/>
    </source>
</evidence>
<dbReference type="Proteomes" id="UP000824090">
    <property type="component" value="Unassembled WGS sequence"/>
</dbReference>
<accession>A0A9D1I1I7</accession>
<organism evidence="1 2">
    <name type="scientific">Candidatus Allocopromorpha excrementigallinarum</name>
    <dbReference type="NCBI Taxonomy" id="2840742"/>
    <lineage>
        <taxon>Bacteria</taxon>
        <taxon>Bacillati</taxon>
        <taxon>Bacillota</taxon>
        <taxon>Clostridia</taxon>
        <taxon>Eubacteriales</taxon>
        <taxon>Eubacteriaceae</taxon>
        <taxon>Eubacteriaceae incertae sedis</taxon>
        <taxon>Candidatus Allocopromorpha</taxon>
    </lineage>
</organism>
<proteinExistence type="predicted"/>
<dbReference type="EMBL" id="DVMP01000156">
    <property type="protein sequence ID" value="HIU26548.1"/>
    <property type="molecule type" value="Genomic_DNA"/>
</dbReference>
<reference evidence="1" key="2">
    <citation type="journal article" date="2021" name="PeerJ">
        <title>Extensive microbial diversity within the chicken gut microbiome revealed by metagenomics and culture.</title>
        <authorList>
            <person name="Gilroy R."/>
            <person name="Ravi A."/>
            <person name="Getino M."/>
            <person name="Pursley I."/>
            <person name="Horton D.L."/>
            <person name="Alikhan N.F."/>
            <person name="Baker D."/>
            <person name="Gharbi K."/>
            <person name="Hall N."/>
            <person name="Watson M."/>
            <person name="Adriaenssens E.M."/>
            <person name="Foster-Nyarko E."/>
            <person name="Jarju S."/>
            <person name="Secka A."/>
            <person name="Antonio M."/>
            <person name="Oren A."/>
            <person name="Chaudhuri R.R."/>
            <person name="La Ragione R."/>
            <person name="Hildebrand F."/>
            <person name="Pallen M.J."/>
        </authorList>
    </citation>
    <scope>NUCLEOTIDE SEQUENCE</scope>
    <source>
        <strain evidence="1">ChiHcec3-6078</strain>
    </source>
</reference>
<evidence type="ECO:0000313" key="2">
    <source>
        <dbReference type="Proteomes" id="UP000824090"/>
    </source>
</evidence>
<reference evidence="1" key="1">
    <citation type="submission" date="2020-10" db="EMBL/GenBank/DDBJ databases">
        <authorList>
            <person name="Gilroy R."/>
        </authorList>
    </citation>
    <scope>NUCLEOTIDE SEQUENCE</scope>
    <source>
        <strain evidence="1">ChiHcec3-6078</strain>
    </source>
</reference>
<gene>
    <name evidence="1" type="ORF">IAC50_08670</name>
</gene>
<dbReference type="AlphaFoldDB" id="A0A9D1I1I7"/>
<sequence>MTGTPQISVESNGTATVTFTIAGGYVSDEDFQYCIAMWNNTNTEGRSVAAADFDPGDPDQSGGSYTDYARIPSLMRTVIPGWNDPATYVQVP</sequence>
<protein>
    <submittedName>
        <fullName evidence="1">Uncharacterized protein</fullName>
    </submittedName>
</protein>
<comment type="caution">
    <text evidence="1">The sequence shown here is derived from an EMBL/GenBank/DDBJ whole genome shotgun (WGS) entry which is preliminary data.</text>
</comment>